<keyword evidence="9" id="KW-1185">Reference proteome</keyword>
<protein>
    <submittedName>
        <fullName evidence="8">SigE family RNA polymerase sigma factor</fullName>
    </submittedName>
</protein>
<sequence length="173" mass="19291">MKRETKRPGDAAGDPFDEFVSARYQALLRGAFLITGDVHDATDLLHDALARVYAKRAAIRDPGATEGYVRRTMIRTHVSRWRRTRREVLTAALPDGPAAQEAERDEQLAAALGALPRRQRAAVVLRYYLDLPVAQVAEELGCSVPTAKTHLARGIRALRQELEPVEELVGRER</sequence>
<dbReference type="Gene3D" id="1.10.1740.10">
    <property type="match status" value="1"/>
</dbReference>
<dbReference type="InterPro" id="IPR007627">
    <property type="entry name" value="RNA_pol_sigma70_r2"/>
</dbReference>
<dbReference type="SUPFAM" id="SSF88659">
    <property type="entry name" value="Sigma3 and sigma4 domains of RNA polymerase sigma factors"/>
    <property type="match status" value="1"/>
</dbReference>
<dbReference type="PANTHER" id="PTHR43133:SF50">
    <property type="entry name" value="ECF RNA POLYMERASE SIGMA FACTOR SIGM"/>
    <property type="match status" value="1"/>
</dbReference>
<dbReference type="Gene3D" id="1.10.10.10">
    <property type="entry name" value="Winged helix-like DNA-binding domain superfamily/Winged helix DNA-binding domain"/>
    <property type="match status" value="1"/>
</dbReference>
<gene>
    <name evidence="8" type="ORF">F7Q99_16065</name>
</gene>
<feature type="domain" description="RNA polymerase sigma-70 region 2" evidence="6">
    <location>
        <begin position="21"/>
        <end position="86"/>
    </location>
</feature>
<dbReference type="NCBIfam" id="TIGR02937">
    <property type="entry name" value="sigma70-ECF"/>
    <property type="match status" value="1"/>
</dbReference>
<dbReference type="InterPro" id="IPR036388">
    <property type="entry name" value="WH-like_DNA-bd_sf"/>
</dbReference>
<evidence type="ECO:0000256" key="3">
    <source>
        <dbReference type="ARBA" id="ARBA00023082"/>
    </source>
</evidence>
<dbReference type="EMBL" id="WBOF01000001">
    <property type="protein sequence ID" value="MQS13742.1"/>
    <property type="molecule type" value="Genomic_DNA"/>
</dbReference>
<evidence type="ECO:0000256" key="4">
    <source>
        <dbReference type="ARBA" id="ARBA00023125"/>
    </source>
</evidence>
<evidence type="ECO:0000259" key="6">
    <source>
        <dbReference type="Pfam" id="PF04542"/>
    </source>
</evidence>
<dbReference type="InterPro" id="IPR013324">
    <property type="entry name" value="RNA_pol_sigma_r3/r4-like"/>
</dbReference>
<dbReference type="PANTHER" id="PTHR43133">
    <property type="entry name" value="RNA POLYMERASE ECF-TYPE SIGMA FACTO"/>
    <property type="match status" value="1"/>
</dbReference>
<dbReference type="SUPFAM" id="SSF88946">
    <property type="entry name" value="Sigma2 domain of RNA polymerase sigma factors"/>
    <property type="match status" value="1"/>
</dbReference>
<dbReference type="NCBIfam" id="TIGR02983">
    <property type="entry name" value="SigE-fam_strep"/>
    <property type="match status" value="1"/>
</dbReference>
<comment type="similarity">
    <text evidence="1">Belongs to the sigma-70 factor family. ECF subfamily.</text>
</comment>
<name>A0A6N7KQ84_9ACTN</name>
<keyword evidence="2" id="KW-0805">Transcription regulation</keyword>
<dbReference type="InterPro" id="IPR014325">
    <property type="entry name" value="RNA_pol_sigma-E_actinobac"/>
</dbReference>
<dbReference type="GO" id="GO:0003677">
    <property type="term" value="F:DNA binding"/>
    <property type="evidence" value="ECO:0007669"/>
    <property type="project" value="UniProtKB-KW"/>
</dbReference>
<evidence type="ECO:0000256" key="1">
    <source>
        <dbReference type="ARBA" id="ARBA00010641"/>
    </source>
</evidence>
<organism evidence="8 9">
    <name type="scientific">Streptomyces kaniharaensis</name>
    <dbReference type="NCBI Taxonomy" id="212423"/>
    <lineage>
        <taxon>Bacteria</taxon>
        <taxon>Bacillati</taxon>
        <taxon>Actinomycetota</taxon>
        <taxon>Actinomycetes</taxon>
        <taxon>Kitasatosporales</taxon>
        <taxon>Streptomycetaceae</taxon>
        <taxon>Streptomyces</taxon>
    </lineage>
</organism>
<dbReference type="AlphaFoldDB" id="A0A6N7KQ84"/>
<reference evidence="8 9" key="1">
    <citation type="submission" date="2019-09" db="EMBL/GenBank/DDBJ databases">
        <title>Genome Sequences of Streptomyces kaniharaensis ATCC 21070.</title>
        <authorList>
            <person name="Zhu W."/>
            <person name="De Crecy-Lagard V."/>
            <person name="Richards N.G."/>
        </authorList>
    </citation>
    <scope>NUCLEOTIDE SEQUENCE [LARGE SCALE GENOMIC DNA]</scope>
    <source>
        <strain evidence="8 9">SF-557</strain>
    </source>
</reference>
<dbReference type="Pfam" id="PF08281">
    <property type="entry name" value="Sigma70_r4_2"/>
    <property type="match status" value="1"/>
</dbReference>
<feature type="domain" description="RNA polymerase sigma factor 70 region 4 type 2" evidence="7">
    <location>
        <begin position="106"/>
        <end position="158"/>
    </location>
</feature>
<dbReference type="GO" id="GO:0006352">
    <property type="term" value="P:DNA-templated transcription initiation"/>
    <property type="evidence" value="ECO:0007669"/>
    <property type="project" value="InterPro"/>
</dbReference>
<accession>A0A6N7KQ84</accession>
<evidence type="ECO:0000259" key="7">
    <source>
        <dbReference type="Pfam" id="PF08281"/>
    </source>
</evidence>
<evidence type="ECO:0000256" key="5">
    <source>
        <dbReference type="ARBA" id="ARBA00023163"/>
    </source>
</evidence>
<keyword evidence="5" id="KW-0804">Transcription</keyword>
<evidence type="ECO:0000256" key="2">
    <source>
        <dbReference type="ARBA" id="ARBA00023015"/>
    </source>
</evidence>
<keyword evidence="4" id="KW-0238">DNA-binding</keyword>
<evidence type="ECO:0000313" key="9">
    <source>
        <dbReference type="Proteomes" id="UP000450000"/>
    </source>
</evidence>
<evidence type="ECO:0000313" key="8">
    <source>
        <dbReference type="EMBL" id="MQS13742.1"/>
    </source>
</evidence>
<dbReference type="InterPro" id="IPR013249">
    <property type="entry name" value="RNA_pol_sigma70_r4_t2"/>
</dbReference>
<keyword evidence="3" id="KW-0731">Sigma factor</keyword>
<dbReference type="InterPro" id="IPR014284">
    <property type="entry name" value="RNA_pol_sigma-70_dom"/>
</dbReference>
<proteinExistence type="inferred from homology"/>
<dbReference type="InterPro" id="IPR013325">
    <property type="entry name" value="RNA_pol_sigma_r2"/>
</dbReference>
<dbReference type="OrthoDB" id="3777963at2"/>
<dbReference type="Proteomes" id="UP000450000">
    <property type="component" value="Unassembled WGS sequence"/>
</dbReference>
<dbReference type="CDD" id="cd06171">
    <property type="entry name" value="Sigma70_r4"/>
    <property type="match status" value="1"/>
</dbReference>
<dbReference type="InterPro" id="IPR039425">
    <property type="entry name" value="RNA_pol_sigma-70-like"/>
</dbReference>
<comment type="caution">
    <text evidence="8">The sequence shown here is derived from an EMBL/GenBank/DDBJ whole genome shotgun (WGS) entry which is preliminary data.</text>
</comment>
<dbReference type="Pfam" id="PF04542">
    <property type="entry name" value="Sigma70_r2"/>
    <property type="match status" value="1"/>
</dbReference>
<dbReference type="GO" id="GO:0016987">
    <property type="term" value="F:sigma factor activity"/>
    <property type="evidence" value="ECO:0007669"/>
    <property type="project" value="UniProtKB-KW"/>
</dbReference>
<dbReference type="RefSeq" id="WP_153462195.1">
    <property type="nucleotide sequence ID" value="NZ_WBOF01000001.1"/>
</dbReference>